<keyword evidence="3" id="KW-1185">Reference proteome</keyword>
<proteinExistence type="predicted"/>
<comment type="caution">
    <text evidence="2">The sequence shown here is derived from an EMBL/GenBank/DDBJ whole genome shotgun (WGS) entry which is preliminary data.</text>
</comment>
<reference evidence="2" key="1">
    <citation type="journal article" date="2019" name="bioRxiv">
        <title>The Genome of the Zebra Mussel, Dreissena polymorpha: A Resource for Invasive Species Research.</title>
        <authorList>
            <person name="McCartney M.A."/>
            <person name="Auch B."/>
            <person name="Kono T."/>
            <person name="Mallez S."/>
            <person name="Zhang Y."/>
            <person name="Obille A."/>
            <person name="Becker A."/>
            <person name="Abrahante J.E."/>
            <person name="Garbe J."/>
            <person name="Badalamenti J.P."/>
            <person name="Herman A."/>
            <person name="Mangelson H."/>
            <person name="Liachko I."/>
            <person name="Sullivan S."/>
            <person name="Sone E.D."/>
            <person name="Koren S."/>
            <person name="Silverstein K.A.T."/>
            <person name="Beckman K.B."/>
            <person name="Gohl D.M."/>
        </authorList>
    </citation>
    <scope>NUCLEOTIDE SEQUENCE</scope>
    <source>
        <strain evidence="2">Duluth1</strain>
        <tissue evidence="2">Whole animal</tissue>
    </source>
</reference>
<accession>A0A9D4KKS9</accession>
<dbReference type="AlphaFoldDB" id="A0A9D4KKS9"/>
<evidence type="ECO:0000313" key="2">
    <source>
        <dbReference type="EMBL" id="KAH3841375.1"/>
    </source>
</evidence>
<reference evidence="2" key="2">
    <citation type="submission" date="2020-11" db="EMBL/GenBank/DDBJ databases">
        <authorList>
            <person name="McCartney M.A."/>
            <person name="Auch B."/>
            <person name="Kono T."/>
            <person name="Mallez S."/>
            <person name="Becker A."/>
            <person name="Gohl D.M."/>
            <person name="Silverstein K.A.T."/>
            <person name="Koren S."/>
            <person name="Bechman K.B."/>
            <person name="Herman A."/>
            <person name="Abrahante J.E."/>
            <person name="Garbe J."/>
        </authorList>
    </citation>
    <scope>NUCLEOTIDE SEQUENCE</scope>
    <source>
        <strain evidence="2">Duluth1</strain>
        <tissue evidence="2">Whole animal</tissue>
    </source>
</reference>
<organism evidence="2 3">
    <name type="scientific">Dreissena polymorpha</name>
    <name type="common">Zebra mussel</name>
    <name type="synonym">Mytilus polymorpha</name>
    <dbReference type="NCBI Taxonomy" id="45954"/>
    <lineage>
        <taxon>Eukaryota</taxon>
        <taxon>Metazoa</taxon>
        <taxon>Spiralia</taxon>
        <taxon>Lophotrochozoa</taxon>
        <taxon>Mollusca</taxon>
        <taxon>Bivalvia</taxon>
        <taxon>Autobranchia</taxon>
        <taxon>Heteroconchia</taxon>
        <taxon>Euheterodonta</taxon>
        <taxon>Imparidentia</taxon>
        <taxon>Neoheterodontei</taxon>
        <taxon>Myida</taxon>
        <taxon>Dreissenoidea</taxon>
        <taxon>Dreissenidae</taxon>
        <taxon>Dreissena</taxon>
    </lineage>
</organism>
<feature type="region of interest" description="Disordered" evidence="1">
    <location>
        <begin position="1"/>
        <end position="23"/>
    </location>
</feature>
<dbReference type="EMBL" id="JAIWYP010000004">
    <property type="protein sequence ID" value="KAH3841375.1"/>
    <property type="molecule type" value="Genomic_DNA"/>
</dbReference>
<name>A0A9D4KKS9_DREPO</name>
<dbReference type="Proteomes" id="UP000828390">
    <property type="component" value="Unassembled WGS sequence"/>
</dbReference>
<sequence length="51" mass="5257">MTMTQIQTTKPDRSGPGITTAHSTARLQGGCDKLATGVNPSIKLATKGTTI</sequence>
<evidence type="ECO:0000256" key="1">
    <source>
        <dbReference type="SAM" id="MobiDB-lite"/>
    </source>
</evidence>
<protein>
    <submittedName>
        <fullName evidence="2">Uncharacterized protein</fullName>
    </submittedName>
</protein>
<evidence type="ECO:0000313" key="3">
    <source>
        <dbReference type="Proteomes" id="UP000828390"/>
    </source>
</evidence>
<gene>
    <name evidence="2" type="ORF">DPMN_114834</name>
</gene>